<feature type="transmembrane region" description="Helical" evidence="1">
    <location>
        <begin position="41"/>
        <end position="63"/>
    </location>
</feature>
<keyword evidence="1" id="KW-0812">Transmembrane</keyword>
<dbReference type="GeneID" id="75830678"/>
<proteinExistence type="predicted"/>
<sequence length="141" mass="15407">MDQVTLLTPAHGETDLPLGTANTLLSTLTPTFVNALHVQRMIHAVSTFLCVQAYILACTTLYASKMVTLNGWLATKVSASTSATWVWYAWESQTCRVLRKKAFHEVATFVLGGGQTVFLMVFWPGWLVLGPVAGGVWMMVG</sequence>
<dbReference type="RefSeq" id="XP_051359138.1">
    <property type="nucleotide sequence ID" value="XM_051509933.1"/>
</dbReference>
<accession>A0A9Q0BAF1</accession>
<dbReference type="Proteomes" id="UP001055219">
    <property type="component" value="Unassembled WGS sequence"/>
</dbReference>
<dbReference type="EMBL" id="JAGIXG020000075">
    <property type="protein sequence ID" value="KAI6778282.1"/>
    <property type="molecule type" value="Genomic_DNA"/>
</dbReference>
<reference evidence="2" key="2">
    <citation type="submission" date="2022-07" db="EMBL/GenBank/DDBJ databases">
        <authorList>
            <person name="Goncalves M.F.M."/>
            <person name="Hilario S."/>
            <person name="Van De Peer Y."/>
            <person name="Esteves A.C."/>
            <person name="Alves A."/>
        </authorList>
    </citation>
    <scope>NUCLEOTIDE SEQUENCE</scope>
    <source>
        <strain evidence="2">MUM 19.33</strain>
    </source>
</reference>
<evidence type="ECO:0000313" key="3">
    <source>
        <dbReference type="Proteomes" id="UP001055219"/>
    </source>
</evidence>
<gene>
    <name evidence="2" type="ORF">J7T54_004189</name>
</gene>
<evidence type="ECO:0000256" key="1">
    <source>
        <dbReference type="SAM" id="Phobius"/>
    </source>
</evidence>
<keyword evidence="1" id="KW-1133">Transmembrane helix</keyword>
<keyword evidence="1" id="KW-0472">Membrane</keyword>
<evidence type="ECO:0000313" key="2">
    <source>
        <dbReference type="EMBL" id="KAI6778282.1"/>
    </source>
</evidence>
<dbReference type="AlphaFoldDB" id="A0A9Q0BAF1"/>
<keyword evidence="3" id="KW-1185">Reference proteome</keyword>
<reference evidence="2" key="1">
    <citation type="journal article" date="2021" name="J Fungi (Basel)">
        <title>Genomic and Metabolomic Analyses of the Marine Fungus Emericellopsis cladophorae: Insights into Saltwater Adaptability Mechanisms and Its Biosynthetic Potential.</title>
        <authorList>
            <person name="Goncalves M.F.M."/>
            <person name="Hilario S."/>
            <person name="Van de Peer Y."/>
            <person name="Esteves A.C."/>
            <person name="Alves A."/>
        </authorList>
    </citation>
    <scope>NUCLEOTIDE SEQUENCE</scope>
    <source>
        <strain evidence="2">MUM 19.33</strain>
    </source>
</reference>
<comment type="caution">
    <text evidence="2">The sequence shown here is derived from an EMBL/GenBank/DDBJ whole genome shotgun (WGS) entry which is preliminary data.</text>
</comment>
<feature type="transmembrane region" description="Helical" evidence="1">
    <location>
        <begin position="106"/>
        <end position="129"/>
    </location>
</feature>
<dbReference type="OrthoDB" id="4844401at2759"/>
<name>A0A9Q0BAF1_9HYPO</name>
<protein>
    <submittedName>
        <fullName evidence="2">Uncharacterized protein</fullName>
    </submittedName>
</protein>
<organism evidence="2 3">
    <name type="scientific">Emericellopsis cladophorae</name>
    <dbReference type="NCBI Taxonomy" id="2686198"/>
    <lineage>
        <taxon>Eukaryota</taxon>
        <taxon>Fungi</taxon>
        <taxon>Dikarya</taxon>
        <taxon>Ascomycota</taxon>
        <taxon>Pezizomycotina</taxon>
        <taxon>Sordariomycetes</taxon>
        <taxon>Hypocreomycetidae</taxon>
        <taxon>Hypocreales</taxon>
        <taxon>Bionectriaceae</taxon>
        <taxon>Emericellopsis</taxon>
    </lineage>
</organism>